<sequence>MRSRRRVVLVAYEDAQILDAACPAGALEIANSHGADPLYTVELVTARSNTIRTSSGLQLGGARRIAEVTGRIDTLLVIGGAGAETAAHDEALLGQLRRLAGRSRRYGSVCTGAFVLAAAGLLDHRRVTTHWRYSDLLATSFPAVEVDPEPLYIRDGDVYTSAGVTSALDLTLALIEDDHGPALARAVARELVTYLHRPADQAQISVFVGAPPSNRVVDDLLRHVAANLGADLSPRVLAARAGITTRHLSRLFVTHLGTTPAKAVRATRTEAAAHLAATTDLPLAAIARRCGFGSAATLRHAFLDQYGVTGDMLRKRTDIPPRRRQPDAQTAGA</sequence>
<keyword evidence="6" id="KW-1185">Reference proteome</keyword>
<dbReference type="InterPro" id="IPR018060">
    <property type="entry name" value="HTH_AraC"/>
</dbReference>
<dbReference type="GO" id="GO:0003700">
    <property type="term" value="F:DNA-binding transcription factor activity"/>
    <property type="evidence" value="ECO:0007669"/>
    <property type="project" value="InterPro"/>
</dbReference>
<evidence type="ECO:0000256" key="1">
    <source>
        <dbReference type="ARBA" id="ARBA00023015"/>
    </source>
</evidence>
<dbReference type="InterPro" id="IPR002818">
    <property type="entry name" value="DJ-1/PfpI"/>
</dbReference>
<dbReference type="Pfam" id="PF12833">
    <property type="entry name" value="HTH_18"/>
    <property type="match status" value="1"/>
</dbReference>
<dbReference type="OrthoDB" id="3660033at2"/>
<keyword evidence="2" id="KW-0804">Transcription</keyword>
<reference evidence="5 6" key="1">
    <citation type="submission" date="2016-04" db="EMBL/GenBank/DDBJ databases">
        <title>Complete genome sequence and analysis of deep-sea sediment isolate, Amycolatopsis sp. WP1.</title>
        <authorList>
            <person name="Wang H."/>
            <person name="Chen S."/>
            <person name="Wu Q."/>
        </authorList>
    </citation>
    <scope>NUCLEOTIDE SEQUENCE [LARGE SCALE GENOMIC DNA]</scope>
    <source>
        <strain evidence="5 6">WP1</strain>
    </source>
</reference>
<evidence type="ECO:0000256" key="2">
    <source>
        <dbReference type="ARBA" id="ARBA00023163"/>
    </source>
</evidence>
<dbReference type="EMBL" id="CP015163">
    <property type="protein sequence ID" value="AXB41254.1"/>
    <property type="molecule type" value="Genomic_DNA"/>
</dbReference>
<feature type="region of interest" description="Disordered" evidence="3">
    <location>
        <begin position="314"/>
        <end position="333"/>
    </location>
</feature>
<feature type="compositionally biased region" description="Basic and acidic residues" evidence="3">
    <location>
        <begin position="314"/>
        <end position="326"/>
    </location>
</feature>
<dbReference type="Gene3D" id="3.40.50.880">
    <property type="match status" value="1"/>
</dbReference>
<dbReference type="AlphaFoldDB" id="A0A344KZN0"/>
<dbReference type="Gene3D" id="1.10.10.60">
    <property type="entry name" value="Homeodomain-like"/>
    <property type="match status" value="1"/>
</dbReference>
<dbReference type="Proteomes" id="UP000250434">
    <property type="component" value="Chromosome"/>
</dbReference>
<protein>
    <submittedName>
        <fullName evidence="5">AraC family transcriptional regulator</fullName>
    </submittedName>
</protein>
<dbReference type="PANTHER" id="PTHR43130:SF3">
    <property type="entry name" value="HTH-TYPE TRANSCRIPTIONAL REGULATOR RV1931C"/>
    <property type="match status" value="1"/>
</dbReference>
<gene>
    <name evidence="5" type="ORF">A4R43_00930</name>
</gene>
<dbReference type="PANTHER" id="PTHR43130">
    <property type="entry name" value="ARAC-FAMILY TRANSCRIPTIONAL REGULATOR"/>
    <property type="match status" value="1"/>
</dbReference>
<dbReference type="GO" id="GO:0043565">
    <property type="term" value="F:sequence-specific DNA binding"/>
    <property type="evidence" value="ECO:0007669"/>
    <property type="project" value="InterPro"/>
</dbReference>
<evidence type="ECO:0000259" key="4">
    <source>
        <dbReference type="PROSITE" id="PS01124"/>
    </source>
</evidence>
<name>A0A344KZN0_9PSEU</name>
<evidence type="ECO:0000313" key="6">
    <source>
        <dbReference type="Proteomes" id="UP000250434"/>
    </source>
</evidence>
<dbReference type="InterPro" id="IPR029062">
    <property type="entry name" value="Class_I_gatase-like"/>
</dbReference>
<dbReference type="InterPro" id="IPR052158">
    <property type="entry name" value="INH-QAR"/>
</dbReference>
<dbReference type="SUPFAM" id="SSF46689">
    <property type="entry name" value="Homeodomain-like"/>
    <property type="match status" value="2"/>
</dbReference>
<evidence type="ECO:0000313" key="5">
    <source>
        <dbReference type="EMBL" id="AXB41254.1"/>
    </source>
</evidence>
<feature type="domain" description="HTH araC/xylS-type" evidence="4">
    <location>
        <begin position="218"/>
        <end position="316"/>
    </location>
</feature>
<accession>A0A344KZN0</accession>
<dbReference type="InterPro" id="IPR009057">
    <property type="entry name" value="Homeodomain-like_sf"/>
</dbReference>
<dbReference type="CDD" id="cd03137">
    <property type="entry name" value="GATase1_AraC_1"/>
    <property type="match status" value="1"/>
</dbReference>
<dbReference type="KEGG" id="aab:A4R43_00930"/>
<dbReference type="SUPFAM" id="SSF52317">
    <property type="entry name" value="Class I glutamine amidotransferase-like"/>
    <property type="match status" value="1"/>
</dbReference>
<evidence type="ECO:0000256" key="3">
    <source>
        <dbReference type="SAM" id="MobiDB-lite"/>
    </source>
</evidence>
<dbReference type="Pfam" id="PF01965">
    <property type="entry name" value="DJ-1_PfpI"/>
    <property type="match status" value="1"/>
</dbReference>
<keyword evidence="1" id="KW-0805">Transcription regulation</keyword>
<organism evidence="5 6">
    <name type="scientific">Amycolatopsis albispora</name>
    <dbReference type="NCBI Taxonomy" id="1804986"/>
    <lineage>
        <taxon>Bacteria</taxon>
        <taxon>Bacillati</taxon>
        <taxon>Actinomycetota</taxon>
        <taxon>Actinomycetes</taxon>
        <taxon>Pseudonocardiales</taxon>
        <taxon>Pseudonocardiaceae</taxon>
        <taxon>Amycolatopsis</taxon>
    </lineage>
</organism>
<dbReference type="PROSITE" id="PS01124">
    <property type="entry name" value="HTH_ARAC_FAMILY_2"/>
    <property type="match status" value="1"/>
</dbReference>
<proteinExistence type="predicted"/>
<dbReference type="SMART" id="SM00342">
    <property type="entry name" value="HTH_ARAC"/>
    <property type="match status" value="1"/>
</dbReference>